<dbReference type="FunFam" id="3.80.10.10:FF:000095">
    <property type="entry name" value="LRR receptor-like serine/threonine-protein kinase GSO1"/>
    <property type="match status" value="1"/>
</dbReference>
<dbReference type="GO" id="GO:0005886">
    <property type="term" value="C:plasma membrane"/>
    <property type="evidence" value="ECO:0007669"/>
    <property type="project" value="UniProtKB-SubCell"/>
</dbReference>
<comment type="subcellular location">
    <subcellularLocation>
        <location evidence="1">Cell membrane</location>
        <topology evidence="1">Single-pass type I membrane protein</topology>
    </subcellularLocation>
</comment>
<evidence type="ECO:0000313" key="13">
    <source>
        <dbReference type="Proteomes" id="UP000515121"/>
    </source>
</evidence>
<proteinExistence type="inferred from homology"/>
<name>A0A6P6ALW1_DURZI</name>
<dbReference type="Proteomes" id="UP000515121">
    <property type="component" value="Unplaced"/>
</dbReference>
<dbReference type="FunFam" id="3.80.10.10:FF:000111">
    <property type="entry name" value="LRR receptor-like serine/threonine-protein kinase ERECTA"/>
    <property type="match status" value="1"/>
</dbReference>
<evidence type="ECO:0000256" key="8">
    <source>
        <dbReference type="ARBA" id="ARBA00022989"/>
    </source>
</evidence>
<dbReference type="InterPro" id="IPR032675">
    <property type="entry name" value="LRR_dom_sf"/>
</dbReference>
<evidence type="ECO:0000256" key="11">
    <source>
        <dbReference type="ARBA" id="ARBA00023180"/>
    </source>
</evidence>
<dbReference type="InterPro" id="IPR051809">
    <property type="entry name" value="Plant_receptor-like_S/T_kinase"/>
</dbReference>
<keyword evidence="5 12" id="KW-0812">Transmembrane</keyword>
<dbReference type="SMART" id="SM00369">
    <property type="entry name" value="LRR_TYP"/>
    <property type="match status" value="6"/>
</dbReference>
<dbReference type="KEGG" id="dzi:111310655"/>
<keyword evidence="9 12" id="KW-0472">Membrane</keyword>
<accession>A0A6P6ALW1</accession>
<reference evidence="14" key="1">
    <citation type="submission" date="2025-08" db="UniProtKB">
        <authorList>
            <consortium name="RefSeq"/>
        </authorList>
    </citation>
    <scope>IDENTIFICATION</scope>
    <source>
        <tissue evidence="14">Fruit stalk</tissue>
    </source>
</reference>
<keyword evidence="8 12" id="KW-1133">Transmembrane helix</keyword>
<comment type="similarity">
    <text evidence="2">Belongs to the RLP family.</text>
</comment>
<dbReference type="SUPFAM" id="SSF52058">
    <property type="entry name" value="L domain-like"/>
    <property type="match status" value="2"/>
</dbReference>
<sequence>MVEEFIVPVLKIGLSGSAISPTEGMAMTVVVNKLNDIKDRMRTLRATSPNISYDLKGILLLWMTSCLEFAIIHTFANEYDGVALLDFKNQPIEWKSSNSEPVGSKVSWLHTTFHRKPYIPHWNQPQKIGFNGEIPQEIGRLLRLQHLNLTYNFLGGKIPTDLTDCTELKTLGLGGNGFIGQIPSQLNSLSELRILELGANNLTGTIPTWIGIIPEELSKLSGSGIFQLYGNCLSSTVPPPIYNISSIYYFSVTQNQFQGHLPQDVGITLPNLQVFAGGVNNFTGAIPVSLANASKRQIIDFAENGLTGTIPENLGSLGDLIRLNFDDNKLGNGKSGDLSFFNFLTNFFTLEVLGLAGNRFGGELPSPVANLSDKLKIFTIGSNLIHGSNPTRIGNLVNLYSLEMECNHLSGTVPDVVGKLQKLEGLHLNFNRFSGSIPFSFGNLTSLIRLFMEDNRFEGNIPPSLGNCQNLLVLNFSIEVGNLNNLVELDLAENRLSGEIPNSLTSRMNLERLYLESNGFEGIIPLSLKSLRGLEEIDLSRNNLSGQIPEFLSKIFSLRHLNLSHNDFQGEVSQAGIFANVRAFSVVGNNRLCGGVQVLHLPTCTRKIPRRRLPSKIVIFITSAVIFFVLACSLSSYYLVRNLKSQSSASSSKERQFGIISTDGTFVAIKVLNLQQQGASRSFIDECNVLRNMQCLHPEANCAGMERHELSLCPET</sequence>
<keyword evidence="10" id="KW-0675">Receptor</keyword>
<evidence type="ECO:0000313" key="14">
    <source>
        <dbReference type="RefSeq" id="XP_022765841.1"/>
    </source>
</evidence>
<dbReference type="Pfam" id="PF13855">
    <property type="entry name" value="LRR_8"/>
    <property type="match status" value="1"/>
</dbReference>
<dbReference type="PANTHER" id="PTHR27008">
    <property type="entry name" value="OS04G0122200 PROTEIN"/>
    <property type="match status" value="1"/>
</dbReference>
<evidence type="ECO:0000256" key="4">
    <source>
        <dbReference type="ARBA" id="ARBA00022614"/>
    </source>
</evidence>
<dbReference type="OrthoDB" id="676979at2759"/>
<evidence type="ECO:0000256" key="12">
    <source>
        <dbReference type="SAM" id="Phobius"/>
    </source>
</evidence>
<organism evidence="13 14">
    <name type="scientific">Durio zibethinus</name>
    <name type="common">Durian</name>
    <dbReference type="NCBI Taxonomy" id="66656"/>
    <lineage>
        <taxon>Eukaryota</taxon>
        <taxon>Viridiplantae</taxon>
        <taxon>Streptophyta</taxon>
        <taxon>Embryophyta</taxon>
        <taxon>Tracheophyta</taxon>
        <taxon>Spermatophyta</taxon>
        <taxon>Magnoliopsida</taxon>
        <taxon>eudicotyledons</taxon>
        <taxon>Gunneridae</taxon>
        <taxon>Pentapetalae</taxon>
        <taxon>rosids</taxon>
        <taxon>malvids</taxon>
        <taxon>Malvales</taxon>
        <taxon>Malvaceae</taxon>
        <taxon>Helicteroideae</taxon>
        <taxon>Durio</taxon>
    </lineage>
</organism>
<dbReference type="InterPro" id="IPR001611">
    <property type="entry name" value="Leu-rich_rpt"/>
</dbReference>
<dbReference type="PANTHER" id="PTHR27008:SF499">
    <property type="entry name" value="OS06G0581500 PROTEIN"/>
    <property type="match status" value="1"/>
</dbReference>
<keyword evidence="4" id="KW-0433">Leucine-rich repeat</keyword>
<keyword evidence="3" id="KW-1003">Cell membrane</keyword>
<keyword evidence="6" id="KW-0732">Signal</keyword>
<protein>
    <submittedName>
        <fullName evidence="14">Receptor-like protein kinase At3g47110</fullName>
    </submittedName>
</protein>
<feature type="transmembrane region" description="Helical" evidence="12">
    <location>
        <begin position="617"/>
        <end position="640"/>
    </location>
</feature>
<evidence type="ECO:0000256" key="5">
    <source>
        <dbReference type="ARBA" id="ARBA00022692"/>
    </source>
</evidence>
<keyword evidence="13" id="KW-1185">Reference proteome</keyword>
<dbReference type="AlphaFoldDB" id="A0A6P6ALW1"/>
<evidence type="ECO:0000256" key="9">
    <source>
        <dbReference type="ARBA" id="ARBA00023136"/>
    </source>
</evidence>
<dbReference type="FunFam" id="3.80.10.10:FF:000041">
    <property type="entry name" value="LRR receptor-like serine/threonine-protein kinase ERECTA"/>
    <property type="match status" value="1"/>
</dbReference>
<evidence type="ECO:0000256" key="3">
    <source>
        <dbReference type="ARBA" id="ARBA00022475"/>
    </source>
</evidence>
<dbReference type="Gene3D" id="3.80.10.10">
    <property type="entry name" value="Ribonuclease Inhibitor"/>
    <property type="match status" value="3"/>
</dbReference>
<dbReference type="Pfam" id="PF00560">
    <property type="entry name" value="LRR_1"/>
    <property type="match status" value="4"/>
</dbReference>
<dbReference type="GeneID" id="111310655"/>
<evidence type="ECO:0000256" key="6">
    <source>
        <dbReference type="ARBA" id="ARBA00022729"/>
    </source>
</evidence>
<keyword evidence="11" id="KW-0325">Glycoprotein</keyword>
<evidence type="ECO:0000256" key="1">
    <source>
        <dbReference type="ARBA" id="ARBA00004251"/>
    </source>
</evidence>
<evidence type="ECO:0000256" key="2">
    <source>
        <dbReference type="ARBA" id="ARBA00009592"/>
    </source>
</evidence>
<keyword evidence="7" id="KW-0677">Repeat</keyword>
<evidence type="ECO:0000256" key="10">
    <source>
        <dbReference type="ARBA" id="ARBA00023170"/>
    </source>
</evidence>
<dbReference type="InterPro" id="IPR003591">
    <property type="entry name" value="Leu-rich_rpt_typical-subtyp"/>
</dbReference>
<evidence type="ECO:0000256" key="7">
    <source>
        <dbReference type="ARBA" id="ARBA00022737"/>
    </source>
</evidence>
<dbReference type="RefSeq" id="XP_022765841.1">
    <property type="nucleotide sequence ID" value="XM_022910106.1"/>
</dbReference>
<gene>
    <name evidence="14" type="primary">LOC111310655</name>
</gene>